<evidence type="ECO:0000313" key="2">
    <source>
        <dbReference type="EMBL" id="KAG2858597.1"/>
    </source>
</evidence>
<dbReference type="Proteomes" id="UP000774804">
    <property type="component" value="Unassembled WGS sequence"/>
</dbReference>
<dbReference type="Pfam" id="PF00385">
    <property type="entry name" value="Chromo"/>
    <property type="match status" value="1"/>
</dbReference>
<dbReference type="InterPro" id="IPR023780">
    <property type="entry name" value="Chromo_domain"/>
</dbReference>
<name>A0A8T0Z8S5_9STRA</name>
<evidence type="ECO:0000259" key="1">
    <source>
        <dbReference type="PROSITE" id="PS50013"/>
    </source>
</evidence>
<dbReference type="EMBL" id="RCMG01000246">
    <property type="protein sequence ID" value="KAG2858597.1"/>
    <property type="molecule type" value="Genomic_DNA"/>
</dbReference>
<dbReference type="Gene3D" id="2.40.50.40">
    <property type="match status" value="1"/>
</dbReference>
<dbReference type="Pfam" id="PF24626">
    <property type="entry name" value="SH3_Tf2-1"/>
    <property type="match status" value="1"/>
</dbReference>
<dbReference type="EMBL" id="RCMV01002246">
    <property type="protein sequence ID" value="KAG3203661.1"/>
    <property type="molecule type" value="Genomic_DNA"/>
</dbReference>
<dbReference type="VEuPathDB" id="FungiDB:PC110_g5347"/>
<dbReference type="EMBL" id="RCMK01000127">
    <property type="protein sequence ID" value="KAG2947689.1"/>
    <property type="molecule type" value="Genomic_DNA"/>
</dbReference>
<dbReference type="InterPro" id="IPR056924">
    <property type="entry name" value="SH3_Tf2-1"/>
</dbReference>
<evidence type="ECO:0000313" key="4">
    <source>
        <dbReference type="EMBL" id="KAG2947689.1"/>
    </source>
</evidence>
<evidence type="ECO:0000313" key="3">
    <source>
        <dbReference type="EMBL" id="KAG2921322.1"/>
    </source>
</evidence>
<dbReference type="PANTHER" id="PTHR46148">
    <property type="entry name" value="CHROMO DOMAIN-CONTAINING PROTEIN"/>
    <property type="match status" value="1"/>
</dbReference>
<organism evidence="2 7">
    <name type="scientific">Phytophthora cactorum</name>
    <dbReference type="NCBI Taxonomy" id="29920"/>
    <lineage>
        <taxon>Eukaryota</taxon>
        <taxon>Sar</taxon>
        <taxon>Stramenopiles</taxon>
        <taxon>Oomycota</taxon>
        <taxon>Peronosporomycetes</taxon>
        <taxon>Peronosporales</taxon>
        <taxon>Peronosporaceae</taxon>
        <taxon>Phytophthora</taxon>
    </lineage>
</organism>
<evidence type="ECO:0000313" key="5">
    <source>
        <dbReference type="EMBL" id="KAG2984311.1"/>
    </source>
</evidence>
<dbReference type="AlphaFoldDB" id="A0A8T0Z8S5"/>
<dbReference type="EMBL" id="RCMI01000265">
    <property type="protein sequence ID" value="KAG2921322.1"/>
    <property type="molecule type" value="Genomic_DNA"/>
</dbReference>
<reference evidence="2" key="1">
    <citation type="submission" date="2018-10" db="EMBL/GenBank/DDBJ databases">
        <title>Effector identification in a new, highly contiguous assembly of the strawberry crown rot pathogen Phytophthora cactorum.</title>
        <authorList>
            <person name="Armitage A.D."/>
            <person name="Nellist C.F."/>
            <person name="Bates H."/>
            <person name="Vickerstaff R.J."/>
            <person name="Harrison R.J."/>
        </authorList>
    </citation>
    <scope>NUCLEOTIDE SEQUENCE</scope>
    <source>
        <strain evidence="2">15-7</strain>
        <strain evidence="3">4032</strain>
        <strain evidence="4">4040</strain>
        <strain evidence="5">P415</strain>
        <strain evidence="6">P421</strain>
    </source>
</reference>
<protein>
    <recommendedName>
        <fullName evidence="1">Chromo domain-containing protein</fullName>
    </recommendedName>
</protein>
<evidence type="ECO:0000313" key="7">
    <source>
        <dbReference type="Proteomes" id="UP000735874"/>
    </source>
</evidence>
<dbReference type="Proteomes" id="UP000697107">
    <property type="component" value="Unassembled WGS sequence"/>
</dbReference>
<feature type="domain" description="Chromo" evidence="1">
    <location>
        <begin position="102"/>
        <end position="159"/>
    </location>
</feature>
<accession>A0A8T0Z8S5</accession>
<dbReference type="PROSITE" id="PS50013">
    <property type="entry name" value="CHROMO_2"/>
    <property type="match status" value="1"/>
</dbReference>
<dbReference type="SUPFAM" id="SSF54160">
    <property type="entry name" value="Chromo domain-like"/>
    <property type="match status" value="1"/>
</dbReference>
<dbReference type="InterPro" id="IPR016197">
    <property type="entry name" value="Chromo-like_dom_sf"/>
</dbReference>
<evidence type="ECO:0000313" key="6">
    <source>
        <dbReference type="EMBL" id="KAG3203661.1"/>
    </source>
</evidence>
<proteinExistence type="predicted"/>
<sequence>MADVYDRGRKDQEFQVGDRVYLSTKNLDTAHTGFPNSRKLGPKWIGSYSILRKVHNHAYEINLPPGLKLHPVFNTGSLKPYTSPNRLSRTPEVILHDGSVGQIVEAIIGKRKRLGTTQYHIRWVSEKQTTWEPLENLHQVTGLIQAYEETLTEKPRKRRIKDQV</sequence>
<comment type="caution">
    <text evidence="2">The sequence shown here is derived from an EMBL/GenBank/DDBJ whole genome shotgun (WGS) entry which is preliminary data.</text>
</comment>
<dbReference type="Proteomes" id="UP000735874">
    <property type="component" value="Unassembled WGS sequence"/>
</dbReference>
<dbReference type="PANTHER" id="PTHR46148:SF52">
    <property type="entry name" value="OS04G0603800 PROTEIN"/>
    <property type="match status" value="1"/>
</dbReference>
<gene>
    <name evidence="2" type="ORF">PC113_g9684</name>
    <name evidence="3" type="ORF">PC115_g9565</name>
    <name evidence="4" type="ORF">PC117_g6618</name>
    <name evidence="5" type="ORF">PC118_g8946</name>
    <name evidence="6" type="ORF">PC129_g22779</name>
</gene>
<dbReference type="EMBL" id="RCML01000236">
    <property type="protein sequence ID" value="KAG2984311.1"/>
    <property type="molecule type" value="Genomic_DNA"/>
</dbReference>
<dbReference type="InterPro" id="IPR000953">
    <property type="entry name" value="Chromo/chromo_shadow_dom"/>
</dbReference>
<dbReference type="Proteomes" id="UP000760860">
    <property type="component" value="Unassembled WGS sequence"/>
</dbReference>
<dbReference type="SMART" id="SM00298">
    <property type="entry name" value="CHROMO"/>
    <property type="match status" value="1"/>
</dbReference>
<dbReference type="Proteomes" id="UP000736787">
    <property type="component" value="Unassembled WGS sequence"/>
</dbReference>
<dbReference type="CDD" id="cd00024">
    <property type="entry name" value="CD_CSD"/>
    <property type="match status" value="1"/>
</dbReference>